<protein>
    <submittedName>
        <fullName evidence="1">Uncharacterized protein</fullName>
    </submittedName>
</protein>
<evidence type="ECO:0000313" key="2">
    <source>
        <dbReference type="Proteomes" id="UP000535543"/>
    </source>
</evidence>
<dbReference type="RefSeq" id="WP_169592785.1">
    <property type="nucleotide sequence ID" value="NZ_VCQU01000011.1"/>
</dbReference>
<sequence>MRVTSINQLAVTLRLPPSSLAELRDLSLDDVARLTGLIDQAKETHRSQMQQAMDKAMGFLPVGRIYKFATRGRR</sequence>
<reference evidence="1 2" key="2">
    <citation type="submission" date="2020-06" db="EMBL/GenBank/DDBJ databases">
        <title>Antribacter stalactiti gen. nov., sp. nov., a new member of the family Nacardiaceae isolated from a cave.</title>
        <authorList>
            <person name="Kim I.S."/>
        </authorList>
    </citation>
    <scope>NUCLEOTIDE SEQUENCE [LARGE SCALE GENOMIC DNA]</scope>
    <source>
        <strain evidence="1 2">YC2-7</strain>
    </source>
</reference>
<comment type="caution">
    <text evidence="1">The sequence shown here is derived from an EMBL/GenBank/DDBJ whole genome shotgun (WGS) entry which is preliminary data.</text>
</comment>
<reference evidence="1 2" key="1">
    <citation type="submission" date="2019-05" db="EMBL/GenBank/DDBJ databases">
        <authorList>
            <person name="Lee S.D."/>
        </authorList>
    </citation>
    <scope>NUCLEOTIDE SEQUENCE [LARGE SCALE GENOMIC DNA]</scope>
    <source>
        <strain evidence="1 2">YC2-7</strain>
    </source>
</reference>
<dbReference type="EMBL" id="VCQU01000011">
    <property type="protein sequence ID" value="NMN98440.1"/>
    <property type="molecule type" value="Genomic_DNA"/>
</dbReference>
<proteinExistence type="predicted"/>
<name>A0A848KQ84_9NOCA</name>
<dbReference type="AlphaFoldDB" id="A0A848KQ84"/>
<dbReference type="Proteomes" id="UP000535543">
    <property type="component" value="Unassembled WGS sequence"/>
</dbReference>
<keyword evidence="2" id="KW-1185">Reference proteome</keyword>
<organism evidence="1 2">
    <name type="scientific">Antrihabitans stalactiti</name>
    <dbReference type="NCBI Taxonomy" id="2584121"/>
    <lineage>
        <taxon>Bacteria</taxon>
        <taxon>Bacillati</taxon>
        <taxon>Actinomycetota</taxon>
        <taxon>Actinomycetes</taxon>
        <taxon>Mycobacteriales</taxon>
        <taxon>Nocardiaceae</taxon>
        <taxon>Antrihabitans</taxon>
    </lineage>
</organism>
<evidence type="ECO:0000313" key="1">
    <source>
        <dbReference type="EMBL" id="NMN98440.1"/>
    </source>
</evidence>
<gene>
    <name evidence="1" type="ORF">FGL95_25700</name>
</gene>
<accession>A0A848KQ84</accession>